<dbReference type="PIRSF" id="PIRSF018005">
    <property type="entry name" value="UCP018005"/>
    <property type="match status" value="1"/>
</dbReference>
<evidence type="ECO:0000259" key="3">
    <source>
        <dbReference type="Pfam" id="PF10017"/>
    </source>
</evidence>
<feature type="domain" description="Histidine-specific methyltransferase SAM-dependent" evidence="3">
    <location>
        <begin position="29"/>
        <end position="332"/>
    </location>
</feature>
<accession>A0A977L1U0</accession>
<dbReference type="PANTHER" id="PTHR43397">
    <property type="entry name" value="ERGOTHIONEINE BIOSYNTHESIS PROTEIN 1"/>
    <property type="match status" value="1"/>
</dbReference>
<evidence type="ECO:0000256" key="1">
    <source>
        <dbReference type="ARBA" id="ARBA00022603"/>
    </source>
</evidence>
<protein>
    <submittedName>
        <fullName evidence="4">L-histidine N(Alpha)-methyltransferase</fullName>
        <ecNumber evidence="4">2.1.1.44</ecNumber>
    </submittedName>
</protein>
<dbReference type="PANTHER" id="PTHR43397:SF1">
    <property type="entry name" value="ERGOTHIONEINE BIOSYNTHESIS PROTEIN 1"/>
    <property type="match status" value="1"/>
</dbReference>
<dbReference type="EMBL" id="CP073041">
    <property type="protein sequence ID" value="UXE63862.1"/>
    <property type="molecule type" value="Genomic_DNA"/>
</dbReference>
<dbReference type="Gene3D" id="3.40.50.150">
    <property type="entry name" value="Vaccinia Virus protein VP39"/>
    <property type="match status" value="1"/>
</dbReference>
<gene>
    <name evidence="4" type="primary">egtD</name>
    <name evidence="4" type="ORF">KA717_15690</name>
</gene>
<keyword evidence="2 4" id="KW-0808">Transferase</keyword>
<dbReference type="InterPro" id="IPR051128">
    <property type="entry name" value="EgtD_Methyltrsf_superfamily"/>
</dbReference>
<evidence type="ECO:0000256" key="2">
    <source>
        <dbReference type="ARBA" id="ARBA00022679"/>
    </source>
</evidence>
<dbReference type="Pfam" id="PF10017">
    <property type="entry name" value="Methyltransf_33"/>
    <property type="match status" value="1"/>
</dbReference>
<organism evidence="4">
    <name type="scientific">Woronichinia naegeliana WA131</name>
    <dbReference type="NCBI Taxonomy" id="2824559"/>
    <lineage>
        <taxon>Bacteria</taxon>
        <taxon>Bacillati</taxon>
        <taxon>Cyanobacteriota</taxon>
        <taxon>Cyanophyceae</taxon>
        <taxon>Synechococcales</taxon>
        <taxon>Coelosphaeriaceae</taxon>
        <taxon>Woronichinia</taxon>
    </lineage>
</organism>
<dbReference type="GO" id="GO:0032259">
    <property type="term" value="P:methylation"/>
    <property type="evidence" value="ECO:0007669"/>
    <property type="project" value="UniProtKB-KW"/>
</dbReference>
<sequence length="335" mass="38259">MITQNNPKERLQIENLLLTHPLSYTQHGNDVIKGLTQFPKILPPHYFYDDDGSHLFEQICHLPEYYPTRTEASILAKIAPVIAEITRVCDCIELGSGSSAKTRLLLSAYEELGYGIRYVPIDVSPVILEVSAQELLKEFSHLTIHGLVSTYELALQELPVSSLPTKMVVFLGSTLGNFTPEQCEQLFTQIYQALDPGDYFLFGVDLQKDIKVLEAAYNDSQGITAQFNLNMLRHLNWRFQGDFDLTRFQHRAFYNETESRIEMHLISQCSQVVHLKKLALAVNFADQETILTEISRKFNLATMAANLEKHHLQPLHSWTDPQQWFGVMLCQKIDS</sequence>
<dbReference type="GO" id="GO:0052706">
    <property type="term" value="F:L-histidine N(alpha)-methyltransferase activity"/>
    <property type="evidence" value="ECO:0007669"/>
    <property type="project" value="UniProtKB-EC"/>
</dbReference>
<dbReference type="InterPro" id="IPR019257">
    <property type="entry name" value="MeTrfase_dom"/>
</dbReference>
<dbReference type="EC" id="2.1.1.44" evidence="4"/>
<proteinExistence type="predicted"/>
<reference evidence="4" key="1">
    <citation type="submission" date="2021-04" db="EMBL/GenBank/DDBJ databases">
        <title>Genome sequence of Woronichinia naegeliana from Washington state freshwater lake bloom.</title>
        <authorList>
            <person name="Dreher T.W."/>
        </authorList>
    </citation>
    <scope>NUCLEOTIDE SEQUENCE</scope>
    <source>
        <strain evidence="4">WA131</strain>
    </source>
</reference>
<evidence type="ECO:0000313" key="4">
    <source>
        <dbReference type="EMBL" id="UXE63862.1"/>
    </source>
</evidence>
<dbReference type="Proteomes" id="UP001065613">
    <property type="component" value="Chromosome"/>
</dbReference>
<dbReference type="NCBIfam" id="TIGR03438">
    <property type="entry name" value="egtD_ergothio"/>
    <property type="match status" value="1"/>
</dbReference>
<name>A0A977L1U0_9CYAN</name>
<dbReference type="KEGG" id="wna:KA717_15690"/>
<dbReference type="InterPro" id="IPR029063">
    <property type="entry name" value="SAM-dependent_MTases_sf"/>
</dbReference>
<dbReference type="AlphaFoldDB" id="A0A977L1U0"/>
<dbReference type="SUPFAM" id="SSF53335">
    <property type="entry name" value="S-adenosyl-L-methionine-dependent methyltransferases"/>
    <property type="match status" value="1"/>
</dbReference>
<keyword evidence="1 4" id="KW-0489">Methyltransferase</keyword>
<dbReference type="InterPro" id="IPR017804">
    <property type="entry name" value="MeTrfase_EgtD-like"/>
</dbReference>
<dbReference type="InterPro" id="IPR035094">
    <property type="entry name" value="EgtD"/>
</dbReference>